<keyword evidence="1" id="KW-0812">Transmembrane</keyword>
<dbReference type="EMBL" id="JAPDOD010000002">
    <property type="protein sequence ID" value="MDA0159295.1"/>
    <property type="molecule type" value="Genomic_DNA"/>
</dbReference>
<name>A0A9X3MNC4_9ACTN</name>
<sequence length="153" mass="16089">MFRTDTAVKGFVVTLVTGILAVTFLPLGIAFAVIGFVSEPAAFKPLGLIFVGVGVIFAVVAIVSRRAGKRRDAEEAAARTSRTTAQVLEASLNPYSRVGALSPMQLAVDLAGGRRARTVYVPPTIGWQAGMTIEVAYAPMDPDNFVPVQPLGA</sequence>
<evidence type="ECO:0000313" key="2">
    <source>
        <dbReference type="EMBL" id="MDA0159295.1"/>
    </source>
</evidence>
<accession>A0A9X3MNC4</accession>
<reference evidence="2" key="1">
    <citation type="submission" date="2022-10" db="EMBL/GenBank/DDBJ databases">
        <title>The WGS of Solirubrobacter ginsenosidimutans DSM 21036.</title>
        <authorList>
            <person name="Jiang Z."/>
        </authorList>
    </citation>
    <scope>NUCLEOTIDE SEQUENCE</scope>
    <source>
        <strain evidence="2">DSM 21036</strain>
    </source>
</reference>
<comment type="caution">
    <text evidence="2">The sequence shown here is derived from an EMBL/GenBank/DDBJ whole genome shotgun (WGS) entry which is preliminary data.</text>
</comment>
<dbReference type="Proteomes" id="UP001149140">
    <property type="component" value="Unassembled WGS sequence"/>
</dbReference>
<keyword evidence="1" id="KW-1133">Transmembrane helix</keyword>
<proteinExistence type="predicted"/>
<evidence type="ECO:0000313" key="3">
    <source>
        <dbReference type="Proteomes" id="UP001149140"/>
    </source>
</evidence>
<gene>
    <name evidence="2" type="ORF">OM076_03370</name>
</gene>
<feature type="transmembrane region" description="Helical" evidence="1">
    <location>
        <begin position="43"/>
        <end position="63"/>
    </location>
</feature>
<keyword evidence="1" id="KW-0472">Membrane</keyword>
<dbReference type="RefSeq" id="WP_270037972.1">
    <property type="nucleotide sequence ID" value="NZ_JAPDOD010000002.1"/>
</dbReference>
<organism evidence="2 3">
    <name type="scientific">Solirubrobacter ginsenosidimutans</name>
    <dbReference type="NCBI Taxonomy" id="490573"/>
    <lineage>
        <taxon>Bacteria</taxon>
        <taxon>Bacillati</taxon>
        <taxon>Actinomycetota</taxon>
        <taxon>Thermoleophilia</taxon>
        <taxon>Solirubrobacterales</taxon>
        <taxon>Solirubrobacteraceae</taxon>
        <taxon>Solirubrobacter</taxon>
    </lineage>
</organism>
<dbReference type="AlphaFoldDB" id="A0A9X3MNC4"/>
<evidence type="ECO:0000256" key="1">
    <source>
        <dbReference type="SAM" id="Phobius"/>
    </source>
</evidence>
<keyword evidence="3" id="KW-1185">Reference proteome</keyword>
<protein>
    <submittedName>
        <fullName evidence="2">Uncharacterized protein</fullName>
    </submittedName>
</protein>
<feature type="transmembrane region" description="Helical" evidence="1">
    <location>
        <begin position="12"/>
        <end position="37"/>
    </location>
</feature>